<keyword evidence="4" id="KW-0546">Nucleotide metabolism</keyword>
<proteinExistence type="inferred from homology"/>
<evidence type="ECO:0000313" key="8">
    <source>
        <dbReference type="Proteomes" id="UP000319296"/>
    </source>
</evidence>
<dbReference type="PANTHER" id="PTHR11241">
    <property type="entry name" value="DEOXYURIDINE 5'-TRIPHOSPHATE NUCLEOTIDOHYDROLASE"/>
    <property type="match status" value="1"/>
</dbReference>
<evidence type="ECO:0000256" key="2">
    <source>
        <dbReference type="ARBA" id="ARBA00012379"/>
    </source>
</evidence>
<dbReference type="NCBIfam" id="NF001862">
    <property type="entry name" value="PRK00601.1"/>
    <property type="match status" value="1"/>
</dbReference>
<comment type="similarity">
    <text evidence="1">Belongs to the dUTPase family.</text>
</comment>
<feature type="domain" description="dUTPase-like" evidence="6">
    <location>
        <begin position="16"/>
        <end position="143"/>
    </location>
</feature>
<keyword evidence="3 7" id="KW-0378">Hydrolase</keyword>
<dbReference type="InterPro" id="IPR008181">
    <property type="entry name" value="dUTPase"/>
</dbReference>
<dbReference type="Pfam" id="PF00692">
    <property type="entry name" value="dUTPase"/>
    <property type="match status" value="1"/>
</dbReference>
<evidence type="ECO:0000256" key="5">
    <source>
        <dbReference type="ARBA" id="ARBA00047686"/>
    </source>
</evidence>
<dbReference type="AlphaFoldDB" id="A0A519BKB0"/>
<gene>
    <name evidence="7" type="ORF">EVG15_09865</name>
</gene>
<comment type="catalytic activity">
    <reaction evidence="5">
        <text>dUTP + H2O = dUMP + diphosphate + H(+)</text>
        <dbReference type="Rhea" id="RHEA:10248"/>
        <dbReference type="ChEBI" id="CHEBI:15377"/>
        <dbReference type="ChEBI" id="CHEBI:15378"/>
        <dbReference type="ChEBI" id="CHEBI:33019"/>
        <dbReference type="ChEBI" id="CHEBI:61555"/>
        <dbReference type="ChEBI" id="CHEBI:246422"/>
        <dbReference type="EC" id="3.6.1.23"/>
    </reaction>
</comment>
<evidence type="ECO:0000256" key="1">
    <source>
        <dbReference type="ARBA" id="ARBA00006581"/>
    </source>
</evidence>
<dbReference type="GO" id="GO:0046081">
    <property type="term" value="P:dUTP catabolic process"/>
    <property type="evidence" value="ECO:0007669"/>
    <property type="project" value="InterPro"/>
</dbReference>
<dbReference type="SUPFAM" id="SSF51283">
    <property type="entry name" value="dUTPase-like"/>
    <property type="match status" value="1"/>
</dbReference>
<protein>
    <recommendedName>
        <fullName evidence="2">dUTP diphosphatase</fullName>
        <ecNumber evidence="2">3.6.1.23</ecNumber>
    </recommendedName>
</protein>
<evidence type="ECO:0000313" key="7">
    <source>
        <dbReference type="EMBL" id="RZD17712.1"/>
    </source>
</evidence>
<evidence type="ECO:0000256" key="4">
    <source>
        <dbReference type="ARBA" id="ARBA00023080"/>
    </source>
</evidence>
<sequence>MFSDFYLNIELFHPDAVMPARSINGDAGLDLCVCEKTVLTPDVFIIAHTGIKIEFPINYVAIVKEKSGLALKGIEIKGGVIDHEYRGEVLVLVKNKSTSPVMLEHGQKIAQMLILPVWTGQPVKVDKVNTDTTRKDNGFGSTGE</sequence>
<dbReference type="CDD" id="cd07557">
    <property type="entry name" value="trimeric_dUTPase"/>
    <property type="match status" value="1"/>
</dbReference>
<dbReference type="GO" id="GO:0006226">
    <property type="term" value="P:dUMP biosynthetic process"/>
    <property type="evidence" value="ECO:0007669"/>
    <property type="project" value="InterPro"/>
</dbReference>
<evidence type="ECO:0000259" key="6">
    <source>
        <dbReference type="Pfam" id="PF00692"/>
    </source>
</evidence>
<dbReference type="EC" id="3.6.1.23" evidence="2"/>
<dbReference type="PANTHER" id="PTHR11241:SF0">
    <property type="entry name" value="DEOXYURIDINE 5'-TRIPHOSPHATE NUCLEOTIDOHYDROLASE"/>
    <property type="match status" value="1"/>
</dbReference>
<dbReference type="GO" id="GO:0000287">
    <property type="term" value="F:magnesium ion binding"/>
    <property type="evidence" value="ECO:0007669"/>
    <property type="project" value="InterPro"/>
</dbReference>
<dbReference type="InterPro" id="IPR029054">
    <property type="entry name" value="dUTPase-like"/>
</dbReference>
<accession>A0A519BKB0</accession>
<name>A0A519BKB0_9DELT</name>
<organism evidence="7 8">
    <name type="scientific">Candidatus Acididesulfobacter diazotrophicus</name>
    <dbReference type="NCBI Taxonomy" id="2597226"/>
    <lineage>
        <taxon>Bacteria</taxon>
        <taxon>Deltaproteobacteria</taxon>
        <taxon>Candidatus Acidulodesulfobacterales</taxon>
        <taxon>Candidatus Acididesulfobacter</taxon>
    </lineage>
</organism>
<dbReference type="GO" id="GO:0004170">
    <property type="term" value="F:dUTP diphosphatase activity"/>
    <property type="evidence" value="ECO:0007669"/>
    <property type="project" value="UniProtKB-EC"/>
</dbReference>
<evidence type="ECO:0000256" key="3">
    <source>
        <dbReference type="ARBA" id="ARBA00022801"/>
    </source>
</evidence>
<dbReference type="EMBL" id="SGBB01000025">
    <property type="protein sequence ID" value="RZD17712.1"/>
    <property type="molecule type" value="Genomic_DNA"/>
</dbReference>
<dbReference type="InterPro" id="IPR036157">
    <property type="entry name" value="dUTPase-like_sf"/>
</dbReference>
<dbReference type="Gene3D" id="2.70.40.10">
    <property type="match status" value="1"/>
</dbReference>
<dbReference type="NCBIfam" id="TIGR00576">
    <property type="entry name" value="dut"/>
    <property type="match status" value="1"/>
</dbReference>
<dbReference type="Proteomes" id="UP000319296">
    <property type="component" value="Unassembled WGS sequence"/>
</dbReference>
<reference evidence="7 8" key="1">
    <citation type="journal article" date="2019" name="ISME J.">
        <title>Insights into ecological role of a new deltaproteobacterial order Candidatus Acidulodesulfobacterales by metagenomics and metatranscriptomics.</title>
        <authorList>
            <person name="Tan S."/>
            <person name="Liu J."/>
            <person name="Fang Y."/>
            <person name="Hedlund B.P."/>
            <person name="Lian Z.H."/>
            <person name="Huang L.Y."/>
            <person name="Li J.T."/>
            <person name="Huang L.N."/>
            <person name="Li W.J."/>
            <person name="Jiang H.C."/>
            <person name="Dong H.L."/>
            <person name="Shu W.S."/>
        </authorList>
    </citation>
    <scope>NUCLEOTIDE SEQUENCE [LARGE SCALE GENOMIC DNA]</scope>
    <source>
        <strain evidence="7">AP1</strain>
    </source>
</reference>
<comment type="caution">
    <text evidence="7">The sequence shown here is derived from an EMBL/GenBank/DDBJ whole genome shotgun (WGS) entry which is preliminary data.</text>
</comment>
<dbReference type="InterPro" id="IPR033704">
    <property type="entry name" value="dUTPase_trimeric"/>
</dbReference>